<evidence type="ECO:0000259" key="1">
    <source>
        <dbReference type="Pfam" id="PF00534"/>
    </source>
</evidence>
<dbReference type="RefSeq" id="WP_116060060.1">
    <property type="nucleotide sequence ID" value="NZ_QRDZ01000005.1"/>
</dbReference>
<keyword evidence="4" id="KW-1185">Reference proteome</keyword>
<dbReference type="OrthoDB" id="9804196at2"/>
<gene>
    <name evidence="3" type="ORF">DFP98_10546</name>
</gene>
<name>A0A3D9KER5_9BACL</name>
<dbReference type="Pfam" id="PF00534">
    <property type="entry name" value="Glycos_transf_1"/>
    <property type="match status" value="1"/>
</dbReference>
<protein>
    <submittedName>
        <fullName evidence="3">Glycosyltransferase involved in cell wall biosynthesis</fullName>
    </submittedName>
</protein>
<dbReference type="Pfam" id="PF13439">
    <property type="entry name" value="Glyco_transf_4"/>
    <property type="match status" value="1"/>
</dbReference>
<evidence type="ECO:0000259" key="2">
    <source>
        <dbReference type="Pfam" id="PF13439"/>
    </source>
</evidence>
<dbReference type="AlphaFoldDB" id="A0A3D9KER5"/>
<organism evidence="3 4">
    <name type="scientific">Cohnella phaseoli</name>
    <dbReference type="NCBI Taxonomy" id="456490"/>
    <lineage>
        <taxon>Bacteria</taxon>
        <taxon>Bacillati</taxon>
        <taxon>Bacillota</taxon>
        <taxon>Bacilli</taxon>
        <taxon>Bacillales</taxon>
        <taxon>Paenibacillaceae</taxon>
        <taxon>Cohnella</taxon>
    </lineage>
</organism>
<accession>A0A3D9KER5</accession>
<dbReference type="InterPro" id="IPR001296">
    <property type="entry name" value="Glyco_trans_1"/>
</dbReference>
<dbReference type="EMBL" id="QRDZ01000005">
    <property type="protein sequence ID" value="RED85042.1"/>
    <property type="molecule type" value="Genomic_DNA"/>
</dbReference>
<evidence type="ECO:0000313" key="3">
    <source>
        <dbReference type="EMBL" id="RED85042.1"/>
    </source>
</evidence>
<keyword evidence="3" id="KW-0808">Transferase</keyword>
<comment type="caution">
    <text evidence="3">The sequence shown here is derived from an EMBL/GenBank/DDBJ whole genome shotgun (WGS) entry which is preliminary data.</text>
</comment>
<evidence type="ECO:0000313" key="4">
    <source>
        <dbReference type="Proteomes" id="UP000256977"/>
    </source>
</evidence>
<feature type="domain" description="Glycosyl transferase family 1" evidence="1">
    <location>
        <begin position="196"/>
        <end position="354"/>
    </location>
</feature>
<dbReference type="SUPFAM" id="SSF53756">
    <property type="entry name" value="UDP-Glycosyltransferase/glycogen phosphorylase"/>
    <property type="match status" value="1"/>
</dbReference>
<dbReference type="PANTHER" id="PTHR12526">
    <property type="entry name" value="GLYCOSYLTRANSFERASE"/>
    <property type="match status" value="1"/>
</dbReference>
<feature type="domain" description="Glycosyltransferase subfamily 4-like N-terminal" evidence="2">
    <location>
        <begin position="14"/>
        <end position="179"/>
    </location>
</feature>
<dbReference type="Proteomes" id="UP000256977">
    <property type="component" value="Unassembled WGS sequence"/>
</dbReference>
<sequence length="398" mass="43961">MIPILYIQPYASQVGGVDTVLLELIAGLDKSRFRPFVVLPGPSPYVEKYKDIGAEVRFAPVAVFGKPRGWSYYFVNLAKLFASMRALRAIVRKEKIALIHSHKMEAMGGNLLGKWMGIPTVQTVHELPRKPLLAYKFVAWLNHLCNDLVIVLCDQSASMFEWRSRKSAKLRKIYNGIRLKEPSGADGAADSALLPIRKALGIAPEEKLVVTVARLAPMKGIEYLIDAAGLLLAERKDVKFAIVGDVAFEEDRPYKERLLNRAAAQGLTGAVHFLGLRRDVDRILAEADAFALPSVYDIFPTVILEAMNAGLPIVATDVGGVPEMVREAYGILVPPANPLKLKEALNELLELDCKAMGRVAQQTLRAEFTREIYVDKTVRLYEELLRPKSISSPIGGSA</sequence>
<dbReference type="InterPro" id="IPR028098">
    <property type="entry name" value="Glyco_trans_4-like_N"/>
</dbReference>
<proteinExistence type="predicted"/>
<dbReference type="Gene3D" id="3.40.50.2000">
    <property type="entry name" value="Glycogen Phosphorylase B"/>
    <property type="match status" value="2"/>
</dbReference>
<reference evidence="3 4" key="1">
    <citation type="submission" date="2018-07" db="EMBL/GenBank/DDBJ databases">
        <title>Genomic Encyclopedia of Type Strains, Phase III (KMG-III): the genomes of soil and plant-associated and newly described type strains.</title>
        <authorList>
            <person name="Whitman W."/>
        </authorList>
    </citation>
    <scope>NUCLEOTIDE SEQUENCE [LARGE SCALE GENOMIC DNA]</scope>
    <source>
        <strain evidence="3 4">CECT 7287</strain>
    </source>
</reference>
<dbReference type="GO" id="GO:0016757">
    <property type="term" value="F:glycosyltransferase activity"/>
    <property type="evidence" value="ECO:0007669"/>
    <property type="project" value="InterPro"/>
</dbReference>